<dbReference type="SUPFAM" id="SSF52425">
    <property type="entry name" value="Cryptochrome/photolyase, N-terminal domain"/>
    <property type="match status" value="2"/>
</dbReference>
<dbReference type="PANTHER" id="PTHR11455:SF9">
    <property type="entry name" value="CRYPTOCHROME CIRCADIAN CLOCK 5 ISOFORM X1"/>
    <property type="match status" value="1"/>
</dbReference>
<keyword evidence="4" id="KW-0274">FAD</keyword>
<comment type="cofactor">
    <cofactor evidence="1">
        <name>FAD</name>
        <dbReference type="ChEBI" id="CHEBI:57692"/>
    </cofactor>
</comment>
<accession>A0A7S3E6R5</accession>
<dbReference type="GO" id="GO:0003904">
    <property type="term" value="F:deoxyribodipyrimidine photo-lyase activity"/>
    <property type="evidence" value="ECO:0007669"/>
    <property type="project" value="TreeGrafter"/>
</dbReference>
<dbReference type="InterPro" id="IPR002081">
    <property type="entry name" value="Cryptochrome/DNA_photolyase_1"/>
</dbReference>
<comment type="similarity">
    <text evidence="2">Belongs to the DNA photolyase class-1 family.</text>
</comment>
<dbReference type="InterPro" id="IPR036134">
    <property type="entry name" value="Crypto/Photolyase_FAD-like_sf"/>
</dbReference>
<evidence type="ECO:0000313" key="7">
    <source>
        <dbReference type="EMBL" id="CAE0035081.1"/>
    </source>
</evidence>
<dbReference type="Gene3D" id="3.40.50.620">
    <property type="entry name" value="HUPs"/>
    <property type="match status" value="2"/>
</dbReference>
<dbReference type="InterPro" id="IPR014729">
    <property type="entry name" value="Rossmann-like_a/b/a_fold"/>
</dbReference>
<proteinExistence type="inferred from homology"/>
<sequence>MQPNSRGGYGSRQDSHNIGSNPVNEDELLFFPPEPLGPARTQSSDVPGAGRRTDGTSSGGSHASPLGGMSEPGTGSKGSRRSNRKKRRKVPSSLREVIYGIQGDPQASSNIHVAQEEHETLLKPEFDWPGALYLDLSSPGAPWYRRPSIVLFRKSDLRVDDNLALHAAVRRMTPLLLVLIMEPHEPQDGDSSRDTADFRMSDSLPLDIEIVDGRAPRIVPRDVQRGTNRFVKRTTEIEHAETIDSPLAGSFKSAQKTEVDSLLLGEARQTAPGTGRDLNGDRLVDVWNIQQRSSTERALPVAGPSGENLKPFGSGTRQSAFCNWWMYHSIQSLSEELAALGADLVLRPCRSGLVEEVRALVREVDADAVYFNRSTSARDREKELELSSLLRQSGVACYDYRPDLLVDFDFLLDCTDFETFMSGWRRQLSLAPPQIPRKPLSDPVRCFASHTLYSTPLDEFKLVREDEPGVKGIAAAWGNHVGCDVVQDVLTSFFEVNRKNSPFFDLGMLGPKLSFGEISPRVLYHFMQQTGACSDSVLRSICLREYDDFQKCIARRRARLDAEELLRRRVLNTMADYNAFEALKKGMTGFPVIDASMNQLNQDGWLPLRNEFVLVVFSIVLMRVPWQQVAVLLNSLYVDRKSATVQYRCQLFERMLIPAEKITEGPNVSRWLRHPGFTDYVKRFLPEMSHLPDKYVLSPWKAPRKILLRSKVSLLGLDECERQRRLLENYELVGNRHRSLPGSRAYPRRVVKIKGARKRFHGTSYLFRMLVVLGRIHRLIVGKPEEIMAGLRTGTLLIVVSETRIDVARSSEAFDTASEGSKRTMTSPKQHGRALKANAEAVKTRKPKSGKRNRIGMAADSRPGEVRTANRKGSHDDTTDSSDTGSRDPGPSKGEFFMPSSERWFPQTLHERETRLQELMSEEENLPSITSNQAKRELFRLIARNVHQLYEITDNTDRRTSRDSVRLCIIKDQIRSSTLASPSVRVTVNHIKKFFQVLNLLVTGEWDRRGHGGVRGPYVYGLRPRLEHKTTNHGSRR</sequence>
<name>A0A7S3E6R5_9RHOD</name>
<protein>
    <recommendedName>
        <fullName evidence="6">Photolyase/cryptochrome alpha/beta domain-containing protein</fullName>
    </recommendedName>
</protein>
<evidence type="ECO:0000259" key="6">
    <source>
        <dbReference type="PROSITE" id="PS51645"/>
    </source>
</evidence>
<evidence type="ECO:0000256" key="1">
    <source>
        <dbReference type="ARBA" id="ARBA00001974"/>
    </source>
</evidence>
<dbReference type="GO" id="GO:0003677">
    <property type="term" value="F:DNA binding"/>
    <property type="evidence" value="ECO:0007669"/>
    <property type="project" value="TreeGrafter"/>
</dbReference>
<feature type="compositionally biased region" description="Basic residues" evidence="5">
    <location>
        <begin position="844"/>
        <end position="854"/>
    </location>
</feature>
<dbReference type="GO" id="GO:0071949">
    <property type="term" value="F:FAD binding"/>
    <property type="evidence" value="ECO:0007669"/>
    <property type="project" value="TreeGrafter"/>
</dbReference>
<dbReference type="Pfam" id="PF00875">
    <property type="entry name" value="DNA_photolyase"/>
    <property type="match status" value="1"/>
</dbReference>
<dbReference type="PROSITE" id="PS51645">
    <property type="entry name" value="PHR_CRY_ALPHA_BETA"/>
    <property type="match status" value="1"/>
</dbReference>
<dbReference type="Pfam" id="PF03441">
    <property type="entry name" value="FAD_binding_7"/>
    <property type="match status" value="1"/>
</dbReference>
<evidence type="ECO:0000256" key="5">
    <source>
        <dbReference type="SAM" id="MobiDB-lite"/>
    </source>
</evidence>
<feature type="region of interest" description="Disordered" evidence="5">
    <location>
        <begin position="811"/>
        <end position="901"/>
    </location>
</feature>
<dbReference type="PANTHER" id="PTHR11455">
    <property type="entry name" value="CRYPTOCHROME"/>
    <property type="match status" value="1"/>
</dbReference>
<reference evidence="7" key="1">
    <citation type="submission" date="2021-01" db="EMBL/GenBank/DDBJ databases">
        <authorList>
            <person name="Corre E."/>
            <person name="Pelletier E."/>
            <person name="Niang G."/>
            <person name="Scheremetjew M."/>
            <person name="Finn R."/>
            <person name="Kale V."/>
            <person name="Holt S."/>
            <person name="Cochrane G."/>
            <person name="Meng A."/>
            <person name="Brown T."/>
            <person name="Cohen L."/>
        </authorList>
    </citation>
    <scope>NUCLEOTIDE SEQUENCE</scope>
    <source>
        <strain evidence="7">CCMP 769</strain>
    </source>
</reference>
<dbReference type="SUPFAM" id="SSF48173">
    <property type="entry name" value="Cryptochrome/photolyase FAD-binding domain"/>
    <property type="match status" value="1"/>
</dbReference>
<dbReference type="InterPro" id="IPR006050">
    <property type="entry name" value="DNA_photolyase_N"/>
</dbReference>
<evidence type="ECO:0000256" key="2">
    <source>
        <dbReference type="ARBA" id="ARBA00005862"/>
    </source>
</evidence>
<feature type="compositionally biased region" description="Low complexity" evidence="5">
    <location>
        <begin position="881"/>
        <end position="892"/>
    </location>
</feature>
<gene>
    <name evidence="7" type="ORF">RMAR00112_LOCUS3027</name>
</gene>
<organism evidence="7">
    <name type="scientific">Rhodosorus marinus</name>
    <dbReference type="NCBI Taxonomy" id="101924"/>
    <lineage>
        <taxon>Eukaryota</taxon>
        <taxon>Rhodophyta</taxon>
        <taxon>Stylonematophyceae</taxon>
        <taxon>Stylonematales</taxon>
        <taxon>Stylonemataceae</taxon>
        <taxon>Rhodosorus</taxon>
    </lineage>
</organism>
<evidence type="ECO:0000256" key="4">
    <source>
        <dbReference type="ARBA" id="ARBA00022827"/>
    </source>
</evidence>
<feature type="domain" description="Photolyase/cryptochrome alpha/beta" evidence="6">
    <location>
        <begin position="147"/>
        <end position="405"/>
    </location>
</feature>
<dbReference type="Gene3D" id="1.10.579.10">
    <property type="entry name" value="DNA Cyclobutane Dipyrimidine Photolyase, subunit A, domain 3"/>
    <property type="match status" value="1"/>
</dbReference>
<feature type="compositionally biased region" description="Basic residues" evidence="5">
    <location>
        <begin position="78"/>
        <end position="90"/>
    </location>
</feature>
<keyword evidence="3" id="KW-0285">Flavoprotein</keyword>
<dbReference type="Gene3D" id="1.25.40.80">
    <property type="match status" value="1"/>
</dbReference>
<dbReference type="InterPro" id="IPR036155">
    <property type="entry name" value="Crypto/Photolyase_N_sf"/>
</dbReference>
<dbReference type="InterPro" id="IPR005101">
    <property type="entry name" value="Cryptochr/Photolyase_FAD-bd"/>
</dbReference>
<feature type="region of interest" description="Disordered" evidence="5">
    <location>
        <begin position="1"/>
        <end position="94"/>
    </location>
</feature>
<dbReference type="AlphaFoldDB" id="A0A7S3E6R5"/>
<evidence type="ECO:0000256" key="3">
    <source>
        <dbReference type="ARBA" id="ARBA00022630"/>
    </source>
</evidence>
<dbReference type="EMBL" id="HBHW01004173">
    <property type="protein sequence ID" value="CAE0035081.1"/>
    <property type="molecule type" value="Transcribed_RNA"/>
</dbReference>